<evidence type="ECO:0000313" key="8">
    <source>
        <dbReference type="EMBL" id="CVK16273.1"/>
    </source>
</evidence>
<dbReference type="PANTHER" id="PTHR40077:SF1">
    <property type="entry name" value="MEMBRANE PROTEIN"/>
    <property type="match status" value="1"/>
</dbReference>
<dbReference type="EMBL" id="FCOR01000006">
    <property type="protein sequence ID" value="CVK16273.1"/>
    <property type="molecule type" value="Genomic_DNA"/>
</dbReference>
<keyword evidence="5 6" id="KW-0472">Membrane</keyword>
<dbReference type="PANTHER" id="PTHR40077">
    <property type="entry name" value="MEMBRANE PROTEIN-RELATED"/>
    <property type="match status" value="1"/>
</dbReference>
<feature type="transmembrane region" description="Helical" evidence="6">
    <location>
        <begin position="21"/>
        <end position="41"/>
    </location>
</feature>
<dbReference type="STRING" id="1586267.GCA_001418685_01123"/>
<evidence type="ECO:0000256" key="4">
    <source>
        <dbReference type="ARBA" id="ARBA00022989"/>
    </source>
</evidence>
<keyword evidence="2" id="KW-1003">Cell membrane</keyword>
<keyword evidence="9" id="KW-1185">Reference proteome</keyword>
<sequence>MINDYFCMQILKRMNKKKLEKYFRIACYTECISCFLLFFVAMPLKYCLHDTLFMIPAGMIHGLFFSIYIILAILVRKLYKWDDEDFVFVLMSAFFPFATLWAEKKLAKINRR</sequence>
<feature type="domain" description="DUF3817" evidence="7">
    <location>
        <begin position="21"/>
        <end position="107"/>
    </location>
</feature>
<evidence type="ECO:0000256" key="3">
    <source>
        <dbReference type="ARBA" id="ARBA00022692"/>
    </source>
</evidence>
<evidence type="ECO:0000256" key="2">
    <source>
        <dbReference type="ARBA" id="ARBA00022475"/>
    </source>
</evidence>
<evidence type="ECO:0000256" key="6">
    <source>
        <dbReference type="SAM" id="Phobius"/>
    </source>
</evidence>
<keyword evidence="3 6" id="KW-0812">Transmembrane</keyword>
<feature type="transmembrane region" description="Helical" evidence="6">
    <location>
        <begin position="53"/>
        <end position="74"/>
    </location>
</feature>
<proteinExistence type="predicted"/>
<evidence type="ECO:0000313" key="9">
    <source>
        <dbReference type="Proteomes" id="UP000182761"/>
    </source>
</evidence>
<evidence type="ECO:0000256" key="5">
    <source>
        <dbReference type="ARBA" id="ARBA00023136"/>
    </source>
</evidence>
<organism evidence="8 9">
    <name type="scientific">Apibacter mensalis</name>
    <dbReference type="NCBI Taxonomy" id="1586267"/>
    <lineage>
        <taxon>Bacteria</taxon>
        <taxon>Pseudomonadati</taxon>
        <taxon>Bacteroidota</taxon>
        <taxon>Flavobacteriia</taxon>
        <taxon>Flavobacteriales</taxon>
        <taxon>Weeksellaceae</taxon>
        <taxon>Apibacter</taxon>
    </lineage>
</organism>
<dbReference type="Proteomes" id="UP000182761">
    <property type="component" value="Unassembled WGS sequence"/>
</dbReference>
<dbReference type="GO" id="GO:0005886">
    <property type="term" value="C:plasma membrane"/>
    <property type="evidence" value="ECO:0007669"/>
    <property type="project" value="UniProtKB-SubCell"/>
</dbReference>
<dbReference type="InterPro" id="IPR023845">
    <property type="entry name" value="DUF3817_TM"/>
</dbReference>
<reference evidence="8 9" key="1">
    <citation type="submission" date="2016-01" db="EMBL/GenBank/DDBJ databases">
        <authorList>
            <person name="McClelland M."/>
            <person name="Jain A."/>
            <person name="Saraogi P."/>
            <person name="Mendelson R."/>
            <person name="Westerman R."/>
            <person name="SanMiguel P."/>
            <person name="Csonka L."/>
        </authorList>
    </citation>
    <scope>NUCLEOTIDE SEQUENCE [LARGE SCALE GENOMIC DNA]</scope>
    <source>
        <strain evidence="8 9">R-53146</strain>
    </source>
</reference>
<comment type="subcellular location">
    <subcellularLocation>
        <location evidence="1">Cell membrane</location>
        <topology evidence="1">Multi-pass membrane protein</topology>
    </subcellularLocation>
</comment>
<feature type="transmembrane region" description="Helical" evidence="6">
    <location>
        <begin position="86"/>
        <end position="102"/>
    </location>
</feature>
<evidence type="ECO:0000259" key="7">
    <source>
        <dbReference type="Pfam" id="PF12823"/>
    </source>
</evidence>
<evidence type="ECO:0000256" key="1">
    <source>
        <dbReference type="ARBA" id="ARBA00004651"/>
    </source>
</evidence>
<dbReference type="Pfam" id="PF12823">
    <property type="entry name" value="DUF3817"/>
    <property type="match status" value="1"/>
</dbReference>
<gene>
    <name evidence="8" type="ORF">Ga0061079_10638</name>
</gene>
<accession>A0A0X3APV6</accession>
<dbReference type="AlphaFoldDB" id="A0A0X3APV6"/>
<name>A0A0X3APV6_9FLAO</name>
<keyword evidence="4 6" id="KW-1133">Transmembrane helix</keyword>
<protein>
    <submittedName>
        <fullName evidence="8">Integral membrane protein</fullName>
    </submittedName>
</protein>
<dbReference type="NCBIfam" id="TIGR03954">
    <property type="entry name" value="integ_memb_HG"/>
    <property type="match status" value="1"/>
</dbReference>